<keyword evidence="2" id="KW-0749">Sporulation</keyword>
<dbReference type="Gene3D" id="2.60.40.3960">
    <property type="entry name" value="Velvet domain"/>
    <property type="match status" value="1"/>
</dbReference>
<feature type="compositionally biased region" description="Basic residues" evidence="8">
    <location>
        <begin position="96"/>
        <end position="114"/>
    </location>
</feature>
<feature type="compositionally biased region" description="Basic and acidic residues" evidence="8">
    <location>
        <begin position="12"/>
        <end position="21"/>
    </location>
</feature>
<organism evidence="11 12">
    <name type="scientific">Fusarium sarcochroum</name>
    <dbReference type="NCBI Taxonomy" id="1208366"/>
    <lineage>
        <taxon>Eukaryota</taxon>
        <taxon>Fungi</taxon>
        <taxon>Dikarya</taxon>
        <taxon>Ascomycota</taxon>
        <taxon>Pezizomycotina</taxon>
        <taxon>Sordariomycetes</taxon>
        <taxon>Hypocreomycetidae</taxon>
        <taxon>Hypocreales</taxon>
        <taxon>Nectriaceae</taxon>
        <taxon>Fusarium</taxon>
        <taxon>Fusarium lateritium species complex</taxon>
    </lineage>
</organism>
<keyword evidence="5" id="KW-0804">Transcription</keyword>
<dbReference type="GO" id="GO:0005634">
    <property type="term" value="C:nucleus"/>
    <property type="evidence" value="ECO:0007669"/>
    <property type="project" value="UniProtKB-SubCell"/>
</dbReference>
<protein>
    <submittedName>
        <fullName evidence="11">Uncharacterized protein</fullName>
    </submittedName>
</protein>
<proteinExistence type="predicted"/>
<evidence type="ECO:0000259" key="10">
    <source>
        <dbReference type="PROSITE" id="PS51821"/>
    </source>
</evidence>
<gene>
    <name evidence="11" type="ORF">FSARC_583</name>
</gene>
<evidence type="ECO:0000256" key="3">
    <source>
        <dbReference type="ARBA" id="ARBA00023015"/>
    </source>
</evidence>
<dbReference type="InterPro" id="IPR021740">
    <property type="entry name" value="Velvet"/>
</dbReference>
<dbReference type="GO" id="GO:0030435">
    <property type="term" value="P:sporulation resulting in formation of a cellular spore"/>
    <property type="evidence" value="ECO:0007669"/>
    <property type="project" value="UniProtKB-KW"/>
</dbReference>
<evidence type="ECO:0000256" key="1">
    <source>
        <dbReference type="ARBA" id="ARBA00004123"/>
    </source>
</evidence>
<evidence type="ECO:0000256" key="2">
    <source>
        <dbReference type="ARBA" id="ARBA00022969"/>
    </source>
</evidence>
<dbReference type="Pfam" id="PF00250">
    <property type="entry name" value="Forkhead"/>
    <property type="match status" value="1"/>
</dbReference>
<keyword evidence="3" id="KW-0805">Transcription regulation</keyword>
<dbReference type="Gene3D" id="1.10.10.10">
    <property type="entry name" value="Winged helix-like DNA-binding domain superfamily/Winged helix DNA-binding domain"/>
    <property type="match status" value="1"/>
</dbReference>
<comment type="subcellular location">
    <subcellularLocation>
        <location evidence="1 7">Nucleus</location>
    </subcellularLocation>
</comment>
<evidence type="ECO:0000256" key="7">
    <source>
        <dbReference type="PROSITE-ProRule" id="PRU00089"/>
    </source>
</evidence>
<feature type="region of interest" description="Disordered" evidence="8">
    <location>
        <begin position="12"/>
        <end position="31"/>
    </location>
</feature>
<feature type="region of interest" description="Disordered" evidence="8">
    <location>
        <begin position="90"/>
        <end position="142"/>
    </location>
</feature>
<dbReference type="PANTHER" id="PTHR33572:SF17">
    <property type="entry name" value="SEXUAL DEVELOPMENT REGULATOR VELC"/>
    <property type="match status" value="1"/>
</dbReference>
<evidence type="ECO:0000256" key="4">
    <source>
        <dbReference type="ARBA" id="ARBA00023125"/>
    </source>
</evidence>
<dbReference type="Pfam" id="PF11754">
    <property type="entry name" value="Velvet"/>
    <property type="match status" value="1"/>
</dbReference>
<dbReference type="Proteomes" id="UP000622797">
    <property type="component" value="Unassembled WGS sequence"/>
</dbReference>
<evidence type="ECO:0000256" key="6">
    <source>
        <dbReference type="ARBA" id="ARBA00023242"/>
    </source>
</evidence>
<dbReference type="InterPro" id="IPR037525">
    <property type="entry name" value="Velvet_dom"/>
</dbReference>
<dbReference type="GO" id="GO:0043565">
    <property type="term" value="F:sequence-specific DNA binding"/>
    <property type="evidence" value="ECO:0007669"/>
    <property type="project" value="InterPro"/>
</dbReference>
<dbReference type="EMBL" id="JABEXW010000032">
    <property type="protein sequence ID" value="KAF4973006.1"/>
    <property type="molecule type" value="Genomic_DNA"/>
</dbReference>
<name>A0A8H4XG51_9HYPO</name>
<dbReference type="OrthoDB" id="5954824at2759"/>
<dbReference type="InterPro" id="IPR001766">
    <property type="entry name" value="Fork_head_dom"/>
</dbReference>
<dbReference type="InterPro" id="IPR036390">
    <property type="entry name" value="WH_DNA-bd_sf"/>
</dbReference>
<keyword evidence="4 7" id="KW-0238">DNA-binding</keyword>
<dbReference type="SUPFAM" id="SSF46785">
    <property type="entry name" value="Winged helix' DNA-binding domain"/>
    <property type="match status" value="1"/>
</dbReference>
<reference evidence="11" key="2">
    <citation type="submission" date="2020-05" db="EMBL/GenBank/DDBJ databases">
        <authorList>
            <person name="Kim H.-S."/>
            <person name="Proctor R.H."/>
            <person name="Brown D.W."/>
        </authorList>
    </citation>
    <scope>NUCLEOTIDE SEQUENCE</scope>
    <source>
        <strain evidence="11">NRRL 20472</strain>
    </source>
</reference>
<feature type="domain" description="Fork-head" evidence="9">
    <location>
        <begin position="1"/>
        <end position="100"/>
    </location>
</feature>
<evidence type="ECO:0000259" key="9">
    <source>
        <dbReference type="PROSITE" id="PS50039"/>
    </source>
</evidence>
<dbReference type="InterPro" id="IPR038491">
    <property type="entry name" value="Velvet_dom_sf"/>
</dbReference>
<evidence type="ECO:0000313" key="11">
    <source>
        <dbReference type="EMBL" id="KAF4973006.1"/>
    </source>
</evidence>
<sequence length="560" mass="61913">MSTGEIYQWFRDNTDKTSKHETKTRKGKNSEGWQHSIRHNLSMNQAFTRVEHEETLDLTQEAAEKTSNETCRAQKQSRWKMKDWAVKNGVQSTTKYRQRSLTRKAARSRTHHRPYDHGSSQPGSPVSAKATYDSKGDHSTSKLGLRCCHCHGTNMLPASYDIMVCPPANWWMAWTPGIYQPRQVHKDMAIPLIAGPLQTSIKQEVNSHMETDAIGHEAFGFILTPPDLVLTYAASSGAVNNYGTSVHALFDGAQDTYAGASLCGFPNSVSDATNPYQGGSGGYTTSGELSDLHMNIGPDAAHSWSFQRLFSVSESSMQTTGWARELQPPEPVEVRVFPEAENRANGANFVSQFVLDNSSSNAIYAPQTTSPPISPLEVLARNTALNMSDQQQYYVETSAQSRFFIDHQDGRNAVPNMNHPNTASLSNSSEHEVPIGRDLAVAGCLGFVDLGCILKIRQQPVAARMCGRGSKDRRYLDPPPILELTIEDPNMTQEEKSKKLRNSRLTVSCSILDESGAEEVPTMNDESGKSRQLIGSNEWEYGAAEVLETAGTVGLYQERE</sequence>
<dbReference type="AlphaFoldDB" id="A0A8H4XG51"/>
<dbReference type="InterPro" id="IPR036388">
    <property type="entry name" value="WH-like_DNA-bd_sf"/>
</dbReference>
<comment type="caution">
    <text evidence="11">The sequence shown here is derived from an EMBL/GenBank/DDBJ whole genome shotgun (WGS) entry which is preliminary data.</text>
</comment>
<dbReference type="PROSITE" id="PS51821">
    <property type="entry name" value="VELVET"/>
    <property type="match status" value="1"/>
</dbReference>
<dbReference type="PANTHER" id="PTHR33572">
    <property type="entry name" value="SPORE DEVELOPMENT REGULATOR VOSA"/>
    <property type="match status" value="1"/>
</dbReference>
<dbReference type="GO" id="GO:0003700">
    <property type="term" value="F:DNA-binding transcription factor activity"/>
    <property type="evidence" value="ECO:0007669"/>
    <property type="project" value="InterPro"/>
</dbReference>
<feature type="DNA-binding region" description="Fork-head" evidence="7">
    <location>
        <begin position="1"/>
        <end position="100"/>
    </location>
</feature>
<evidence type="ECO:0000256" key="8">
    <source>
        <dbReference type="SAM" id="MobiDB-lite"/>
    </source>
</evidence>
<feature type="domain" description="Velvet" evidence="10">
    <location>
        <begin position="447"/>
        <end position="560"/>
    </location>
</feature>
<evidence type="ECO:0000313" key="12">
    <source>
        <dbReference type="Proteomes" id="UP000622797"/>
    </source>
</evidence>
<keyword evidence="6 7" id="KW-0539">Nucleus</keyword>
<reference evidence="11" key="1">
    <citation type="journal article" date="2020" name="BMC Genomics">
        <title>Correction to: Identification and distribution of gene clusters required for synthesis of sphingolipid metabolism inhibitors in diverse species of the filamentous fungus Fusarium.</title>
        <authorList>
            <person name="Kim H.S."/>
            <person name="Lohmar J.M."/>
            <person name="Busman M."/>
            <person name="Brown D.W."/>
            <person name="Naumann T.A."/>
            <person name="Divon H.H."/>
            <person name="Lysoe E."/>
            <person name="Uhlig S."/>
            <person name="Proctor R.H."/>
        </authorList>
    </citation>
    <scope>NUCLEOTIDE SEQUENCE</scope>
    <source>
        <strain evidence="11">NRRL 20472</strain>
    </source>
</reference>
<evidence type="ECO:0000256" key="5">
    <source>
        <dbReference type="ARBA" id="ARBA00023163"/>
    </source>
</evidence>
<dbReference type="PROSITE" id="PS50039">
    <property type="entry name" value="FORK_HEAD_3"/>
    <property type="match status" value="1"/>
</dbReference>
<accession>A0A8H4XG51</accession>
<keyword evidence="12" id="KW-1185">Reference proteome</keyword>